<organism evidence="1 2">
    <name type="scientific">Actinomyces bouchesdurhonensis</name>
    <dbReference type="NCBI Taxonomy" id="1852361"/>
    <lineage>
        <taxon>Bacteria</taxon>
        <taxon>Bacillati</taxon>
        <taxon>Actinomycetota</taxon>
        <taxon>Actinomycetes</taxon>
        <taxon>Actinomycetales</taxon>
        <taxon>Actinomycetaceae</taxon>
        <taxon>Actinomyces</taxon>
    </lineage>
</organism>
<name>A0A929RNA6_9ACTO</name>
<keyword evidence="1" id="KW-0418">Kinase</keyword>
<keyword evidence="1" id="KW-0808">Transferase</keyword>
<comment type="caution">
    <text evidence="1">The sequence shown here is derived from an EMBL/GenBank/DDBJ whole genome shotgun (WGS) entry which is preliminary data.</text>
</comment>
<sequence length="55" mass="6000">ESDAGWILVAASRFFVGEGLSDRQIHVMARRGLIIGLQAAQELPTLFDTPEESAE</sequence>
<accession>A0A929RNA6</accession>
<evidence type="ECO:0000313" key="1">
    <source>
        <dbReference type="EMBL" id="MBF0966033.1"/>
    </source>
</evidence>
<evidence type="ECO:0000313" key="2">
    <source>
        <dbReference type="Proteomes" id="UP000759246"/>
    </source>
</evidence>
<gene>
    <name evidence="1" type="ORF">HXK09_02505</name>
</gene>
<proteinExistence type="predicted"/>
<reference evidence="1" key="1">
    <citation type="submission" date="2020-04" db="EMBL/GenBank/DDBJ databases">
        <title>Deep metagenomics examines the oral microbiome during advanced dental caries in children, revealing novel taxa and co-occurrences with host molecules.</title>
        <authorList>
            <person name="Baker J.L."/>
            <person name="Morton J.T."/>
            <person name="Dinis M."/>
            <person name="Alvarez R."/>
            <person name="Tran N.C."/>
            <person name="Knight R."/>
            <person name="Edlund A."/>
        </authorList>
    </citation>
    <scope>NUCLEOTIDE SEQUENCE</scope>
    <source>
        <strain evidence="1">JCVI_30_bin.13</strain>
    </source>
</reference>
<feature type="non-terminal residue" evidence="1">
    <location>
        <position position="1"/>
    </location>
</feature>
<dbReference type="GO" id="GO:0016301">
    <property type="term" value="F:kinase activity"/>
    <property type="evidence" value="ECO:0007669"/>
    <property type="project" value="UniProtKB-KW"/>
</dbReference>
<dbReference type="Proteomes" id="UP000759246">
    <property type="component" value="Unassembled WGS sequence"/>
</dbReference>
<protein>
    <submittedName>
        <fullName evidence="1">Histidine kinase</fullName>
    </submittedName>
</protein>
<dbReference type="EMBL" id="JABZGF010000037">
    <property type="protein sequence ID" value="MBF0966033.1"/>
    <property type="molecule type" value="Genomic_DNA"/>
</dbReference>
<dbReference type="AlphaFoldDB" id="A0A929RNA6"/>